<dbReference type="AlphaFoldDB" id="A0A5J5CBI4"/>
<dbReference type="EMBL" id="VOFY01000038">
    <property type="protein sequence ID" value="KAA8579234.1"/>
    <property type="molecule type" value="Genomic_DNA"/>
</dbReference>
<feature type="non-terminal residue" evidence="1">
    <location>
        <position position="82"/>
    </location>
</feature>
<reference evidence="1 2" key="1">
    <citation type="submission" date="2019-08" db="EMBL/GenBank/DDBJ databases">
        <title>A chromosome-level genome assembly, high-density linkage maps, and genome scans reveal the genomic architecture of hybrid incompatibilities underlying speciation via character displacement in darters (Percidae: Etheostominae).</title>
        <authorList>
            <person name="Moran R.L."/>
            <person name="Catchen J.M."/>
            <person name="Fuller R.C."/>
        </authorList>
    </citation>
    <scope>NUCLEOTIDE SEQUENCE [LARGE SCALE GENOMIC DNA]</scope>
    <source>
        <strain evidence="1">EspeVRDwgs_2016</strain>
        <tissue evidence="1">Muscle</tissue>
    </source>
</reference>
<name>A0A5J5CBI4_9PERO</name>
<keyword evidence="2" id="KW-1185">Reference proteome</keyword>
<accession>A0A5J5CBI4</accession>
<protein>
    <submittedName>
        <fullName evidence="1">Uncharacterized protein</fullName>
    </submittedName>
</protein>
<sequence>QEREPVSPVHGHSLGKPSTVWCNVNHPALPNRLLDLSWMVAHENLPVCNALPGHVSTLNVPRTRLWRALVVKAPALGVKRCR</sequence>
<evidence type="ECO:0000313" key="2">
    <source>
        <dbReference type="Proteomes" id="UP000327493"/>
    </source>
</evidence>
<comment type="caution">
    <text evidence="1">The sequence shown here is derived from an EMBL/GenBank/DDBJ whole genome shotgun (WGS) entry which is preliminary data.</text>
</comment>
<organism evidence="1 2">
    <name type="scientific">Etheostoma spectabile</name>
    <name type="common">orangethroat darter</name>
    <dbReference type="NCBI Taxonomy" id="54343"/>
    <lineage>
        <taxon>Eukaryota</taxon>
        <taxon>Metazoa</taxon>
        <taxon>Chordata</taxon>
        <taxon>Craniata</taxon>
        <taxon>Vertebrata</taxon>
        <taxon>Euteleostomi</taxon>
        <taxon>Actinopterygii</taxon>
        <taxon>Neopterygii</taxon>
        <taxon>Teleostei</taxon>
        <taxon>Neoteleostei</taxon>
        <taxon>Acanthomorphata</taxon>
        <taxon>Eupercaria</taxon>
        <taxon>Perciformes</taxon>
        <taxon>Percoidei</taxon>
        <taxon>Percidae</taxon>
        <taxon>Etheostomatinae</taxon>
        <taxon>Etheostoma</taxon>
    </lineage>
</organism>
<dbReference type="Proteomes" id="UP000327493">
    <property type="component" value="Unassembled WGS sequence"/>
</dbReference>
<feature type="non-terminal residue" evidence="1">
    <location>
        <position position="1"/>
    </location>
</feature>
<evidence type="ECO:0000313" key="1">
    <source>
        <dbReference type="EMBL" id="KAA8579234.1"/>
    </source>
</evidence>
<proteinExistence type="predicted"/>
<gene>
    <name evidence="1" type="ORF">FQN60_007175</name>
</gene>